<dbReference type="AlphaFoldDB" id="A0AAV9NWD8"/>
<keyword evidence="1" id="KW-0175">Coiled coil</keyword>
<feature type="compositionally biased region" description="Basic and acidic residues" evidence="2">
    <location>
        <begin position="401"/>
        <end position="411"/>
    </location>
</feature>
<proteinExistence type="predicted"/>
<feature type="compositionally biased region" description="Basic and acidic residues" evidence="2">
    <location>
        <begin position="550"/>
        <end position="572"/>
    </location>
</feature>
<evidence type="ECO:0000256" key="1">
    <source>
        <dbReference type="SAM" id="Coils"/>
    </source>
</evidence>
<accession>A0AAV9NWD8</accession>
<feature type="region of interest" description="Disordered" evidence="2">
    <location>
        <begin position="428"/>
        <end position="572"/>
    </location>
</feature>
<organism evidence="3 4">
    <name type="scientific">Saxophila tyrrhenica</name>
    <dbReference type="NCBI Taxonomy" id="1690608"/>
    <lineage>
        <taxon>Eukaryota</taxon>
        <taxon>Fungi</taxon>
        <taxon>Dikarya</taxon>
        <taxon>Ascomycota</taxon>
        <taxon>Pezizomycotina</taxon>
        <taxon>Dothideomycetes</taxon>
        <taxon>Dothideomycetidae</taxon>
        <taxon>Mycosphaerellales</taxon>
        <taxon>Extremaceae</taxon>
        <taxon>Saxophila</taxon>
    </lineage>
</organism>
<feature type="compositionally biased region" description="Polar residues" evidence="2">
    <location>
        <begin position="344"/>
        <end position="360"/>
    </location>
</feature>
<comment type="caution">
    <text evidence="3">The sequence shown here is derived from an EMBL/GenBank/DDBJ whole genome shotgun (WGS) entry which is preliminary data.</text>
</comment>
<keyword evidence="4" id="KW-1185">Reference proteome</keyword>
<evidence type="ECO:0000313" key="3">
    <source>
        <dbReference type="EMBL" id="KAK5164234.1"/>
    </source>
</evidence>
<name>A0AAV9NWD8_9PEZI</name>
<feature type="coiled-coil region" evidence="1">
    <location>
        <begin position="16"/>
        <end position="110"/>
    </location>
</feature>
<feature type="compositionally biased region" description="Basic and acidic residues" evidence="2">
    <location>
        <begin position="452"/>
        <end position="473"/>
    </location>
</feature>
<feature type="compositionally biased region" description="Low complexity" evidence="2">
    <location>
        <begin position="434"/>
        <end position="449"/>
    </location>
</feature>
<protein>
    <submittedName>
        <fullName evidence="3">Uncharacterized protein</fullName>
    </submittedName>
</protein>
<feature type="compositionally biased region" description="Acidic residues" evidence="2">
    <location>
        <begin position="367"/>
        <end position="376"/>
    </location>
</feature>
<reference evidence="3 4" key="1">
    <citation type="submission" date="2023-08" db="EMBL/GenBank/DDBJ databases">
        <title>Black Yeasts Isolated from many extreme environments.</title>
        <authorList>
            <person name="Coleine C."/>
            <person name="Stajich J.E."/>
            <person name="Selbmann L."/>
        </authorList>
    </citation>
    <scope>NUCLEOTIDE SEQUENCE [LARGE SCALE GENOMIC DNA]</scope>
    <source>
        <strain evidence="3 4">CCFEE 5935</strain>
    </source>
</reference>
<dbReference type="RefSeq" id="XP_064654527.1">
    <property type="nucleotide sequence ID" value="XM_064807154.1"/>
</dbReference>
<evidence type="ECO:0000256" key="2">
    <source>
        <dbReference type="SAM" id="MobiDB-lite"/>
    </source>
</evidence>
<feature type="coiled-coil region" evidence="1">
    <location>
        <begin position="155"/>
        <end position="182"/>
    </location>
</feature>
<feature type="region of interest" description="Disordered" evidence="2">
    <location>
        <begin position="280"/>
        <end position="416"/>
    </location>
</feature>
<evidence type="ECO:0000313" key="4">
    <source>
        <dbReference type="Proteomes" id="UP001337655"/>
    </source>
</evidence>
<dbReference type="GeneID" id="89931258"/>
<dbReference type="EMBL" id="JAVRRT010000020">
    <property type="protein sequence ID" value="KAK5164234.1"/>
    <property type="molecule type" value="Genomic_DNA"/>
</dbReference>
<feature type="region of interest" description="Disordered" evidence="2">
    <location>
        <begin position="203"/>
        <end position="241"/>
    </location>
</feature>
<feature type="compositionally biased region" description="Polar residues" evidence="2">
    <location>
        <begin position="226"/>
        <end position="237"/>
    </location>
</feature>
<dbReference type="Proteomes" id="UP001337655">
    <property type="component" value="Unassembled WGS sequence"/>
</dbReference>
<sequence length="572" mass="61934">MDQSIANVGAAIATFLRDVQAEVSNIKQANTTLTERLEASHPRSDERIQKVERQLEVNETMLNNVQNNLRQAVTRVEQRTGQVAQLTSDVAQLCKECDAMKQALQTSQKQQQSTGGDARIAELEKTVARVKKDGLVATAATSTLQIYQQQASRHRKEQAEQLEALSVAIREIKAQNQELRKELAGRDVRQHDSPMADAIPEQAAEGSDAPYVAGGLNSDSAEAEDPSSQASFTTARPSFQRGASVATDMTFGRTPQPAARGASLQGERLEAFRASNVIRGLSLDNPQETSPKKIVHSPPEPHNPMRKKQRVDTAADEGAKRDAFKKPQVPVRGGKRPVRRPPGSTSSRAKQGSKNNQANKPSVIAEYVEDEGDDASSEIIVTRRSVTSAASDGAATSHPAALEEKEERDPSTADADASALLASFGVRTGEVQKSASRAASTAASVSSARSSRRSDVFAREKVSGRKQLAHDASMEVDDDMTFHPMPHPNKALLHPASLPSPSDKGNREEAPTPAVNGTVHAGQQIGAGTQKAQSSTPVKRRLRQNPLKSQKAEEMPWPKDWKKEFAKESRRA</sequence>
<feature type="compositionally biased region" description="Polar residues" evidence="2">
    <location>
        <begin position="526"/>
        <end position="537"/>
    </location>
</feature>
<gene>
    <name evidence="3" type="ORF">LTR77_009928</name>
</gene>
<feature type="compositionally biased region" description="Basic and acidic residues" evidence="2">
    <location>
        <begin position="310"/>
        <end position="325"/>
    </location>
</feature>